<dbReference type="Pfam" id="PF25212">
    <property type="entry name" value="HVO_A0114"/>
    <property type="match status" value="1"/>
</dbReference>
<organism evidence="1 2">
    <name type="scientific">Candidatus Scalindua rubra</name>
    <dbReference type="NCBI Taxonomy" id="1872076"/>
    <lineage>
        <taxon>Bacteria</taxon>
        <taxon>Pseudomonadati</taxon>
        <taxon>Planctomycetota</taxon>
        <taxon>Candidatus Brocadiia</taxon>
        <taxon>Candidatus Brocadiales</taxon>
        <taxon>Candidatus Scalinduaceae</taxon>
        <taxon>Candidatus Scalindua</taxon>
    </lineage>
</organism>
<proteinExistence type="predicted"/>
<evidence type="ECO:0000313" key="1">
    <source>
        <dbReference type="EMBL" id="ODS34841.1"/>
    </source>
</evidence>
<accession>A0A1E3XGU0</accession>
<evidence type="ECO:0008006" key="3">
    <source>
        <dbReference type="Google" id="ProtNLM"/>
    </source>
</evidence>
<evidence type="ECO:0000313" key="2">
    <source>
        <dbReference type="Proteomes" id="UP000094056"/>
    </source>
</evidence>
<sequence length="124" mass="14320">MRVKRVRVGIKSTKEVLQDFVKTCKAIERGKKVKKEVGIYFEDIEAFRKALTPRRLELLRLIKKHHPKTLHQLSRLADRDIKNVTQDIGLLKNLDLLSTTKEKTGRKEVSPAVNYDAIELMIAV</sequence>
<dbReference type="AlphaFoldDB" id="A0A1E3XGU0"/>
<dbReference type="EMBL" id="MAYW01000001">
    <property type="protein sequence ID" value="ODS34841.1"/>
    <property type="molecule type" value="Genomic_DNA"/>
</dbReference>
<dbReference type="Proteomes" id="UP000094056">
    <property type="component" value="Unassembled WGS sequence"/>
</dbReference>
<reference evidence="1 2" key="1">
    <citation type="submission" date="2016-07" db="EMBL/GenBank/DDBJ databases">
        <title>Draft genome of Scalindua rubra, obtained from a brine-seawater interface in the Red Sea, sheds light on salt adaptation in anammox bacteria.</title>
        <authorList>
            <person name="Speth D.R."/>
            <person name="Lagkouvardos I."/>
            <person name="Wang Y."/>
            <person name="Qian P.-Y."/>
            <person name="Dutilh B.E."/>
            <person name="Jetten M.S."/>
        </authorList>
    </citation>
    <scope>NUCLEOTIDE SEQUENCE [LARGE SCALE GENOMIC DNA]</scope>
    <source>
        <strain evidence="1">BSI-1</strain>
    </source>
</reference>
<name>A0A1E3XGU0_9BACT</name>
<protein>
    <recommendedName>
        <fullName evidence="3">HTH arsR-type domain-containing protein</fullName>
    </recommendedName>
</protein>
<dbReference type="SUPFAM" id="SSF46785">
    <property type="entry name" value="Winged helix' DNA-binding domain"/>
    <property type="match status" value="1"/>
</dbReference>
<dbReference type="InterPro" id="IPR036390">
    <property type="entry name" value="WH_DNA-bd_sf"/>
</dbReference>
<comment type="caution">
    <text evidence="1">The sequence shown here is derived from an EMBL/GenBank/DDBJ whole genome shotgun (WGS) entry which is preliminary data.</text>
</comment>
<gene>
    <name evidence="1" type="ORF">SCARUB_00102</name>
</gene>